<accession>A0A919Q233</accession>
<keyword evidence="3" id="KW-0731">Sigma factor</keyword>
<dbReference type="AlphaFoldDB" id="A0A919Q233"/>
<protein>
    <recommendedName>
        <fullName evidence="6">RNA polymerase sigma factor 70 region 4 type 2 domain-containing protein</fullName>
    </recommendedName>
</protein>
<evidence type="ECO:0000256" key="2">
    <source>
        <dbReference type="ARBA" id="ARBA00023015"/>
    </source>
</evidence>
<organism evidence="7 8">
    <name type="scientific">Demequina activiva</name>
    <dbReference type="NCBI Taxonomy" id="1582364"/>
    <lineage>
        <taxon>Bacteria</taxon>
        <taxon>Bacillati</taxon>
        <taxon>Actinomycetota</taxon>
        <taxon>Actinomycetes</taxon>
        <taxon>Micrococcales</taxon>
        <taxon>Demequinaceae</taxon>
        <taxon>Demequina</taxon>
    </lineage>
</organism>
<gene>
    <name evidence="7" type="ORF">Dac01nite_05890</name>
</gene>
<keyword evidence="4" id="KW-0804">Transcription</keyword>
<dbReference type="InterPro" id="IPR036388">
    <property type="entry name" value="WH-like_DNA-bd_sf"/>
</dbReference>
<dbReference type="Pfam" id="PF08281">
    <property type="entry name" value="Sigma70_r4_2"/>
    <property type="match status" value="1"/>
</dbReference>
<evidence type="ECO:0000256" key="4">
    <source>
        <dbReference type="ARBA" id="ARBA00023163"/>
    </source>
</evidence>
<dbReference type="SUPFAM" id="SSF88659">
    <property type="entry name" value="Sigma3 and sigma4 domains of RNA polymerase sigma factors"/>
    <property type="match status" value="1"/>
</dbReference>
<feature type="compositionally biased region" description="Basic and acidic residues" evidence="5">
    <location>
        <begin position="74"/>
        <end position="88"/>
    </location>
</feature>
<dbReference type="Proteomes" id="UP000652354">
    <property type="component" value="Unassembled WGS sequence"/>
</dbReference>
<evidence type="ECO:0000259" key="6">
    <source>
        <dbReference type="Pfam" id="PF08281"/>
    </source>
</evidence>
<dbReference type="Gene3D" id="1.10.10.10">
    <property type="entry name" value="Winged helix-like DNA-binding domain superfamily/Winged helix DNA-binding domain"/>
    <property type="match status" value="1"/>
</dbReference>
<dbReference type="GO" id="GO:0006352">
    <property type="term" value="P:DNA-templated transcription initiation"/>
    <property type="evidence" value="ECO:0007669"/>
    <property type="project" value="InterPro"/>
</dbReference>
<dbReference type="RefSeq" id="WP_203653261.1">
    <property type="nucleotide sequence ID" value="NZ_BONR01000001.1"/>
</dbReference>
<comment type="similarity">
    <text evidence="1">Belongs to the sigma-70 factor family. ECF subfamily.</text>
</comment>
<keyword evidence="2" id="KW-0805">Transcription regulation</keyword>
<reference evidence="7" key="1">
    <citation type="submission" date="2021-01" db="EMBL/GenBank/DDBJ databases">
        <title>Whole genome shotgun sequence of Demequina activiva NBRC 110675.</title>
        <authorList>
            <person name="Komaki H."/>
            <person name="Tamura T."/>
        </authorList>
    </citation>
    <scope>NUCLEOTIDE SEQUENCE</scope>
    <source>
        <strain evidence="7">NBRC 110675</strain>
    </source>
</reference>
<dbReference type="InterPro" id="IPR013324">
    <property type="entry name" value="RNA_pol_sigma_r3/r4-like"/>
</dbReference>
<evidence type="ECO:0000313" key="7">
    <source>
        <dbReference type="EMBL" id="GIG53837.1"/>
    </source>
</evidence>
<dbReference type="InterPro" id="IPR013249">
    <property type="entry name" value="RNA_pol_sigma70_r4_t2"/>
</dbReference>
<feature type="region of interest" description="Disordered" evidence="5">
    <location>
        <begin position="74"/>
        <end position="133"/>
    </location>
</feature>
<evidence type="ECO:0000256" key="3">
    <source>
        <dbReference type="ARBA" id="ARBA00023082"/>
    </source>
</evidence>
<dbReference type="GO" id="GO:0016987">
    <property type="term" value="F:sigma factor activity"/>
    <property type="evidence" value="ECO:0007669"/>
    <property type="project" value="UniProtKB-KW"/>
</dbReference>
<keyword evidence="8" id="KW-1185">Reference proteome</keyword>
<evidence type="ECO:0000313" key="8">
    <source>
        <dbReference type="Proteomes" id="UP000652354"/>
    </source>
</evidence>
<dbReference type="EMBL" id="BONR01000001">
    <property type="protein sequence ID" value="GIG53837.1"/>
    <property type="molecule type" value="Genomic_DNA"/>
</dbReference>
<comment type="caution">
    <text evidence="7">The sequence shown here is derived from an EMBL/GenBank/DDBJ whole genome shotgun (WGS) entry which is preliminary data.</text>
</comment>
<evidence type="ECO:0000256" key="1">
    <source>
        <dbReference type="ARBA" id="ARBA00010641"/>
    </source>
</evidence>
<feature type="domain" description="RNA polymerase sigma factor 70 region 4 type 2" evidence="6">
    <location>
        <begin position="134"/>
        <end position="181"/>
    </location>
</feature>
<evidence type="ECO:0000256" key="5">
    <source>
        <dbReference type="SAM" id="MobiDB-lite"/>
    </source>
</evidence>
<dbReference type="GO" id="GO:0003677">
    <property type="term" value="F:DNA binding"/>
    <property type="evidence" value="ECO:0007669"/>
    <property type="project" value="InterPro"/>
</dbReference>
<name>A0A919Q233_9MICO</name>
<proteinExistence type="inferred from homology"/>
<sequence length="216" mass="23350">MARWRDAHDALARERYPHLVSFAALLTGDDAAARALVDEALVAELSRIRGRVRSSEVEEAVRARVAREFVRRDGERAPGVRSREHRMEVPAPVAEPEPHPSAFAPPGPRALEPVSGDPEQAPAQEPPPRTQPVAIGESLASLPALERAIVLLHHVERLSPASIARTLGHDAEEVRTRLAAADLEMGRETGLTTRPAAYAEGDHIEIAVTVSPAGRT</sequence>